<comment type="caution">
    <text evidence="3">The sequence shown here is derived from an EMBL/GenBank/DDBJ whole genome shotgun (WGS) entry which is preliminary data.</text>
</comment>
<sequence>MTRSVRTFNFIHIASSVIATSSVKCDEGFYFIGSRLSHSLLIQYDEETDANNQEMSSSTRFTHQNGISNGSLMIIPEYNENIQSEDEYLYGDDWYNTQQSKRSNLDDKIAEEFSDSNEQHEGNIAEEPGMNSENDEATENTDDENLTQCLLRIHHKSIEHKNLSCSLKLCDILYNIGPCGNVCIGEPYMILENMSNQQDIHVEIVTTSGHFQTGAVTVLQRSIKPQVETSFKLPGCYDCWTAYGSNLYYSDKEAMVHKYLIITQEDSTLVFQIGQEINELDQSGFITQSPTIFAGNIGDNKYILQVCAKSVRLLDGIRELQHFPIDIGSPLVHVSTADPYAVIISEKGVIIMLRLKIDLAKGTARLVVLKPDLSTAKSRIVSHCIYKDVSGLFTTQTK</sequence>
<dbReference type="InterPro" id="IPR050358">
    <property type="entry name" value="RSE1/DDB1/CFT1"/>
</dbReference>
<dbReference type="Gene3D" id="2.130.10.10">
    <property type="entry name" value="YVTN repeat-like/Quinoprotein amine dehydrogenase"/>
    <property type="match status" value="2"/>
</dbReference>
<dbReference type="AlphaFoldDB" id="A0A1Y3B237"/>
<dbReference type="Proteomes" id="UP000194236">
    <property type="component" value="Unassembled WGS sequence"/>
</dbReference>
<feature type="non-terminal residue" evidence="3">
    <location>
        <position position="398"/>
    </location>
</feature>
<evidence type="ECO:0000259" key="2">
    <source>
        <dbReference type="Pfam" id="PF23726"/>
    </source>
</evidence>
<dbReference type="Pfam" id="PF23726">
    <property type="entry name" value="Beta-prop_RSE1_2nd"/>
    <property type="match status" value="1"/>
</dbReference>
<dbReference type="PANTHER" id="PTHR10644">
    <property type="entry name" value="DNA REPAIR/RNA PROCESSING CPSF FAMILY"/>
    <property type="match status" value="1"/>
</dbReference>
<evidence type="ECO:0000256" key="1">
    <source>
        <dbReference type="SAM" id="MobiDB-lite"/>
    </source>
</evidence>
<gene>
    <name evidence="3" type="ORF">BLA29_006740</name>
</gene>
<dbReference type="EMBL" id="MUJZ01047935">
    <property type="protein sequence ID" value="OTF74257.1"/>
    <property type="molecule type" value="Genomic_DNA"/>
</dbReference>
<dbReference type="OrthoDB" id="6109at2759"/>
<feature type="region of interest" description="Disordered" evidence="1">
    <location>
        <begin position="114"/>
        <end position="141"/>
    </location>
</feature>
<accession>A0A1Y3B237</accession>
<organism evidence="3 4">
    <name type="scientific">Euroglyphus maynei</name>
    <name type="common">Mayne's house dust mite</name>
    <dbReference type="NCBI Taxonomy" id="6958"/>
    <lineage>
        <taxon>Eukaryota</taxon>
        <taxon>Metazoa</taxon>
        <taxon>Ecdysozoa</taxon>
        <taxon>Arthropoda</taxon>
        <taxon>Chelicerata</taxon>
        <taxon>Arachnida</taxon>
        <taxon>Acari</taxon>
        <taxon>Acariformes</taxon>
        <taxon>Sarcoptiformes</taxon>
        <taxon>Astigmata</taxon>
        <taxon>Psoroptidia</taxon>
        <taxon>Analgoidea</taxon>
        <taxon>Pyroglyphidae</taxon>
        <taxon>Pyroglyphinae</taxon>
        <taxon>Euroglyphus</taxon>
    </lineage>
</organism>
<feature type="compositionally biased region" description="Basic and acidic residues" evidence="1">
    <location>
        <begin position="114"/>
        <end position="123"/>
    </location>
</feature>
<evidence type="ECO:0000313" key="3">
    <source>
        <dbReference type="EMBL" id="OTF74257.1"/>
    </source>
</evidence>
<reference evidence="3 4" key="1">
    <citation type="submission" date="2017-03" db="EMBL/GenBank/DDBJ databases">
        <title>Genome Survey of Euroglyphus maynei.</title>
        <authorList>
            <person name="Arlian L.G."/>
            <person name="Morgan M.S."/>
            <person name="Rider S.D."/>
        </authorList>
    </citation>
    <scope>NUCLEOTIDE SEQUENCE [LARGE SCALE GENOMIC DNA]</scope>
    <source>
        <strain evidence="3">Arlian Lab</strain>
        <tissue evidence="3">Whole body</tissue>
    </source>
</reference>
<dbReference type="InterPro" id="IPR058543">
    <property type="entry name" value="Beta-prop_RSE1/DDB1/CPSF1_2nd"/>
</dbReference>
<evidence type="ECO:0000313" key="4">
    <source>
        <dbReference type="Proteomes" id="UP000194236"/>
    </source>
</evidence>
<dbReference type="InterPro" id="IPR015943">
    <property type="entry name" value="WD40/YVTN_repeat-like_dom_sf"/>
</dbReference>
<protein>
    <recommendedName>
        <fullName evidence="2">RSE1/DDB1/CPSF1 second beta-propeller domain-containing protein</fullName>
    </recommendedName>
</protein>
<name>A0A1Y3B237_EURMA</name>
<keyword evidence="4" id="KW-1185">Reference proteome</keyword>
<feature type="domain" description="RSE1/DDB1/CPSF1 second beta-propeller" evidence="2">
    <location>
        <begin position="225"/>
        <end position="389"/>
    </location>
</feature>
<proteinExistence type="predicted"/>